<dbReference type="NCBIfam" id="TIGR00654">
    <property type="entry name" value="PhzF_family"/>
    <property type="match status" value="1"/>
</dbReference>
<dbReference type="InterPro" id="IPR003719">
    <property type="entry name" value="Phenazine_PhzF-like"/>
</dbReference>
<dbReference type="Proteomes" id="UP001596226">
    <property type="component" value="Unassembled WGS sequence"/>
</dbReference>
<dbReference type="SUPFAM" id="SSF54506">
    <property type="entry name" value="Diaminopimelate epimerase-like"/>
    <property type="match status" value="1"/>
</dbReference>
<dbReference type="EMBL" id="JBHSQS010000004">
    <property type="protein sequence ID" value="MFC5923320.1"/>
    <property type="molecule type" value="Genomic_DNA"/>
</dbReference>
<organism evidence="1 2">
    <name type="scientific">Micromonospora vulcania</name>
    <dbReference type="NCBI Taxonomy" id="1441873"/>
    <lineage>
        <taxon>Bacteria</taxon>
        <taxon>Bacillati</taxon>
        <taxon>Actinomycetota</taxon>
        <taxon>Actinomycetes</taxon>
        <taxon>Micromonosporales</taxon>
        <taxon>Micromonosporaceae</taxon>
        <taxon>Micromonospora</taxon>
    </lineage>
</organism>
<keyword evidence="2" id="KW-1185">Reference proteome</keyword>
<proteinExistence type="predicted"/>
<dbReference type="PIRSF" id="PIRSF016184">
    <property type="entry name" value="PhzC_PhzF"/>
    <property type="match status" value="1"/>
</dbReference>
<accession>A0ABW1H1B4</accession>
<dbReference type="RefSeq" id="WP_377507812.1">
    <property type="nucleotide sequence ID" value="NZ_JBHSQS010000004.1"/>
</dbReference>
<dbReference type="Gene3D" id="3.10.310.10">
    <property type="entry name" value="Diaminopimelate Epimerase, Chain A, domain 1"/>
    <property type="match status" value="2"/>
</dbReference>
<evidence type="ECO:0000313" key="2">
    <source>
        <dbReference type="Proteomes" id="UP001596226"/>
    </source>
</evidence>
<dbReference type="PANTHER" id="PTHR13774">
    <property type="entry name" value="PHENAZINE BIOSYNTHESIS PROTEIN"/>
    <property type="match status" value="1"/>
</dbReference>
<sequence>MTGNDGHDVTIVDACTRRREGGSPTAVLIDDGTLSDSARRAIVQRVGTSHAAFVDADVGTTPTVRFFTAHGELTNCGHGTIAAQAVLLHRRRIKEHRLRQRTGGRTFDTTAIQRDDGIEVWFDQGPVELQGCPAAGLDSILAALNIRSNDMATDDVPCVASPGTPRLLVPVRTVPTLLSIRPDPRRLAAECRRLGYLGCFVYTLSPTRNAATARMFAPAIGVGEDVVNANSTGCLAAHLFATHGHSGIEVEQGHTAGRPSLVFATATPTADGISARVGGMATVR</sequence>
<comment type="caution">
    <text evidence="1">The sequence shown here is derived from an EMBL/GenBank/DDBJ whole genome shotgun (WGS) entry which is preliminary data.</text>
</comment>
<name>A0ABW1H1B4_9ACTN</name>
<gene>
    <name evidence="1" type="ORF">ACFQGL_08190</name>
</gene>
<protein>
    <submittedName>
        <fullName evidence="1">PhzF family phenazine biosynthesis protein</fullName>
    </submittedName>
</protein>
<evidence type="ECO:0000313" key="1">
    <source>
        <dbReference type="EMBL" id="MFC5923320.1"/>
    </source>
</evidence>
<reference evidence="2" key="1">
    <citation type="journal article" date="2019" name="Int. J. Syst. Evol. Microbiol.">
        <title>The Global Catalogue of Microorganisms (GCM) 10K type strain sequencing project: providing services to taxonomists for standard genome sequencing and annotation.</title>
        <authorList>
            <consortium name="The Broad Institute Genomics Platform"/>
            <consortium name="The Broad Institute Genome Sequencing Center for Infectious Disease"/>
            <person name="Wu L."/>
            <person name="Ma J."/>
        </authorList>
    </citation>
    <scope>NUCLEOTIDE SEQUENCE [LARGE SCALE GENOMIC DNA]</scope>
    <source>
        <strain evidence="2">CGMCC 4.7144</strain>
    </source>
</reference>
<dbReference type="Pfam" id="PF02567">
    <property type="entry name" value="PhzC-PhzF"/>
    <property type="match status" value="1"/>
</dbReference>